<reference evidence="2" key="1">
    <citation type="submission" date="2019-02" db="EMBL/GenBank/DDBJ databases">
        <authorList>
            <person name="Gruber-Vodicka R. H."/>
            <person name="Seah K. B. B."/>
        </authorList>
    </citation>
    <scope>NUCLEOTIDE SEQUENCE</scope>
    <source>
        <strain evidence="2">BECK_BY19</strain>
        <strain evidence="1">BECK_BY8</strain>
    </source>
</reference>
<evidence type="ECO:0008006" key="3">
    <source>
        <dbReference type="Google" id="ProtNLM"/>
    </source>
</evidence>
<gene>
    <name evidence="1" type="ORF">BECKUNK1418G_GA0071005_107114</name>
    <name evidence="2" type="ORF">BECKUNK1418H_GA0071006_107214</name>
</gene>
<dbReference type="AlphaFoldDB" id="A0A451AZW6"/>
<name>A0A451AZW6_9GAMM</name>
<organism evidence="2">
    <name type="scientific">Candidatus Kentrum sp. UNK</name>
    <dbReference type="NCBI Taxonomy" id="2126344"/>
    <lineage>
        <taxon>Bacteria</taxon>
        <taxon>Pseudomonadati</taxon>
        <taxon>Pseudomonadota</taxon>
        <taxon>Gammaproteobacteria</taxon>
        <taxon>Candidatus Kentrum</taxon>
    </lineage>
</organism>
<proteinExistence type="predicted"/>
<evidence type="ECO:0000313" key="2">
    <source>
        <dbReference type="EMBL" id="VFK71575.1"/>
    </source>
</evidence>
<dbReference type="EMBL" id="CAADFZ010000071">
    <property type="protein sequence ID" value="VFK65840.1"/>
    <property type="molecule type" value="Genomic_DNA"/>
</dbReference>
<sequence length="112" mass="12671">MGGGELGVGNRRIIDSFENGDTVVLYSYLYLYLYWLHAEVKMPRLTLDISKDIYNSVSDFARNRDISEDEAMKRAFVLLHIADKEIAEGESLGIVREDESNGLQAITRIEGL</sequence>
<protein>
    <recommendedName>
        <fullName evidence="3">Ribbon-helix-helix protein, copG family</fullName>
    </recommendedName>
</protein>
<dbReference type="EMBL" id="CAADGD010000072">
    <property type="protein sequence ID" value="VFK71575.1"/>
    <property type="molecule type" value="Genomic_DNA"/>
</dbReference>
<accession>A0A451AZW6</accession>
<evidence type="ECO:0000313" key="1">
    <source>
        <dbReference type="EMBL" id="VFK65840.1"/>
    </source>
</evidence>